<dbReference type="CDD" id="cd17808">
    <property type="entry name" value="HipA_Ec_like"/>
    <property type="match status" value="1"/>
</dbReference>
<evidence type="ECO:0000256" key="2">
    <source>
        <dbReference type="ARBA" id="ARBA00022679"/>
    </source>
</evidence>
<dbReference type="NCBIfam" id="TIGR03071">
    <property type="entry name" value="couple_hipA"/>
    <property type="match status" value="1"/>
</dbReference>
<comment type="similarity">
    <text evidence="1">Belongs to the HipA Ser/Thr kinase family.</text>
</comment>
<evidence type="ECO:0000256" key="3">
    <source>
        <dbReference type="ARBA" id="ARBA00022777"/>
    </source>
</evidence>
<keyword evidence="7" id="KW-1185">Reference proteome</keyword>
<dbReference type="InterPro" id="IPR017508">
    <property type="entry name" value="HipA_N1"/>
</dbReference>
<evidence type="ECO:0000259" key="4">
    <source>
        <dbReference type="Pfam" id="PF07804"/>
    </source>
</evidence>
<dbReference type="PANTHER" id="PTHR37419">
    <property type="entry name" value="SERINE/THREONINE-PROTEIN KINASE TOXIN HIPA"/>
    <property type="match status" value="1"/>
</dbReference>
<evidence type="ECO:0000313" key="6">
    <source>
        <dbReference type="EMBL" id="MEA5480504.1"/>
    </source>
</evidence>
<reference evidence="6 7" key="1">
    <citation type="submission" date="2023-12" db="EMBL/GenBank/DDBJ databases">
        <title>Baltic Sea Cyanobacteria.</title>
        <authorList>
            <person name="Delbaje E."/>
            <person name="Fewer D.P."/>
            <person name="Shishido T.K."/>
        </authorList>
    </citation>
    <scope>NUCLEOTIDE SEQUENCE [LARGE SCALE GENOMIC DNA]</scope>
    <source>
        <strain evidence="6 7">UHCC 0370</strain>
    </source>
</reference>
<dbReference type="Gene3D" id="1.10.1070.20">
    <property type="match status" value="1"/>
</dbReference>
<evidence type="ECO:0000313" key="7">
    <source>
        <dbReference type="Proteomes" id="UP001301388"/>
    </source>
</evidence>
<dbReference type="RefSeq" id="WP_323263474.1">
    <property type="nucleotide sequence ID" value="NZ_JAYGIE010000128.1"/>
</dbReference>
<sequence length="447" mass="50838">MVRTRRVNSLNILMNGYLVGTWQNLPSGAMNFQYAEAWLETDGARPISLSMPLRRQPYEGDLVYNFFDNLLPDSREIRARIQKRFSISTSQPFDLLTAIGADCVGAIQICHEGISQTIETTQSQPLSTDEVARYLKEYKTTSIGTTQNNNDFRISIAGAQEKTALLWHQGKWCRPIGTTPTSHIFKFPIGIIPNDNLNMSDSCENEWLCLQIAKAFGLPTAEAQIQHFNDVKVLVIERFDRRWSQDRRWLIRLPQEDMCQALGMSPNLNYQNQGGAGISEIMKVLLGAEDANGDREKFFRSQILFWLLAATDGHSKNFSIYINKGGSYRLTPLYDVISVYPFIKNKSLSKRNAKMSMSLRGEKTNYYNWESIQPRHFISTAKSVNFSEAKASIILEEMLTNVDDVVAQVNTVLPEDFPTHVSQPILEGMLSLAKRSLNNRAQWIYQP</sequence>
<dbReference type="Pfam" id="PF13657">
    <property type="entry name" value="Couple_hipA"/>
    <property type="match status" value="1"/>
</dbReference>
<dbReference type="Proteomes" id="UP001301388">
    <property type="component" value="Unassembled WGS sequence"/>
</dbReference>
<organism evidence="6 7">
    <name type="scientific">Pseudanabaena galeata UHCC 0370</name>
    <dbReference type="NCBI Taxonomy" id="3110310"/>
    <lineage>
        <taxon>Bacteria</taxon>
        <taxon>Bacillati</taxon>
        <taxon>Cyanobacteriota</taxon>
        <taxon>Cyanophyceae</taxon>
        <taxon>Pseudanabaenales</taxon>
        <taxon>Pseudanabaenaceae</taxon>
        <taxon>Pseudanabaena</taxon>
    </lineage>
</organism>
<dbReference type="InterPro" id="IPR012893">
    <property type="entry name" value="HipA-like_C"/>
</dbReference>
<evidence type="ECO:0000256" key="1">
    <source>
        <dbReference type="ARBA" id="ARBA00010164"/>
    </source>
</evidence>
<dbReference type="InterPro" id="IPR052028">
    <property type="entry name" value="HipA_Ser/Thr_kinase"/>
</dbReference>
<dbReference type="Pfam" id="PF07804">
    <property type="entry name" value="HipA_C"/>
    <property type="match status" value="1"/>
</dbReference>
<dbReference type="PANTHER" id="PTHR37419:SF1">
    <property type="entry name" value="SERINE_THREONINE-PROTEIN KINASE TOXIN HIPA"/>
    <property type="match status" value="1"/>
</dbReference>
<gene>
    <name evidence="6" type="ORF">VB774_22955</name>
</gene>
<evidence type="ECO:0000259" key="5">
    <source>
        <dbReference type="Pfam" id="PF13657"/>
    </source>
</evidence>
<keyword evidence="2" id="KW-0808">Transferase</keyword>
<name>A0ABU5TQE8_9CYAN</name>
<comment type="caution">
    <text evidence="6">The sequence shown here is derived from an EMBL/GenBank/DDBJ whole genome shotgun (WGS) entry which is preliminary data.</text>
</comment>
<feature type="domain" description="HipA N-terminal subdomain 1" evidence="5">
    <location>
        <begin position="10"/>
        <end position="109"/>
    </location>
</feature>
<feature type="domain" description="HipA-like C-terminal" evidence="4">
    <location>
        <begin position="154"/>
        <end position="404"/>
    </location>
</feature>
<protein>
    <submittedName>
        <fullName evidence="6">Type II toxin-antitoxin system HipA family toxin</fullName>
    </submittedName>
</protein>
<proteinExistence type="inferred from homology"/>
<dbReference type="EMBL" id="JAYGIE010000128">
    <property type="protein sequence ID" value="MEA5480504.1"/>
    <property type="molecule type" value="Genomic_DNA"/>
</dbReference>
<accession>A0ABU5TQE8</accession>
<keyword evidence="3" id="KW-0418">Kinase</keyword>